<name>A0ABC8UKW1_9AQUA</name>
<dbReference type="InterPro" id="IPR000528">
    <property type="entry name" value="Plant_nsLTP"/>
</dbReference>
<comment type="caution">
    <text evidence="5">The sequence shown here is derived from an EMBL/GenBank/DDBJ whole genome shotgun (WGS) entry which is preliminary data.</text>
</comment>
<keyword evidence="6" id="KW-1185">Reference proteome</keyword>
<proteinExistence type="inferred from homology"/>
<feature type="domain" description="Bifunctional inhibitor/plant lipid transfer protein/seed storage helical" evidence="4">
    <location>
        <begin position="5"/>
        <end position="78"/>
    </location>
</feature>
<dbReference type="GO" id="GO:0008289">
    <property type="term" value="F:lipid binding"/>
    <property type="evidence" value="ECO:0007669"/>
    <property type="project" value="UniProtKB-KW"/>
</dbReference>
<evidence type="ECO:0000256" key="2">
    <source>
        <dbReference type="ARBA" id="ARBA00022448"/>
    </source>
</evidence>
<dbReference type="Proteomes" id="UP001642360">
    <property type="component" value="Unassembled WGS sequence"/>
</dbReference>
<dbReference type="PANTHER" id="PTHR33076">
    <property type="entry name" value="NON-SPECIFIC LIPID-TRANSFER PROTEIN 2-RELATED"/>
    <property type="match status" value="1"/>
</dbReference>
<keyword evidence="2" id="KW-0813">Transport</keyword>
<evidence type="ECO:0000313" key="6">
    <source>
        <dbReference type="Proteomes" id="UP001642360"/>
    </source>
</evidence>
<dbReference type="Gene3D" id="1.10.110.10">
    <property type="entry name" value="Plant lipid-transfer and hydrophobic proteins"/>
    <property type="match status" value="1"/>
</dbReference>
<dbReference type="InterPro" id="IPR036312">
    <property type="entry name" value="Bifun_inhib/LTP/seed_sf"/>
</dbReference>
<dbReference type="InterPro" id="IPR016140">
    <property type="entry name" value="Bifunc_inhib/LTP/seed_store"/>
</dbReference>
<reference evidence="5 6" key="1">
    <citation type="submission" date="2024-02" db="EMBL/GenBank/DDBJ databases">
        <authorList>
            <person name="Vignale AGUSTIN F."/>
            <person name="Sosa J E."/>
            <person name="Modenutti C."/>
        </authorList>
    </citation>
    <scope>NUCLEOTIDE SEQUENCE [LARGE SCALE GENOMIC DNA]</scope>
</reference>
<evidence type="ECO:0000256" key="1">
    <source>
        <dbReference type="ARBA" id="ARBA00009748"/>
    </source>
</evidence>
<comment type="similarity">
    <text evidence="1">Belongs to the plant LTP family.</text>
</comment>
<evidence type="ECO:0000256" key="3">
    <source>
        <dbReference type="ARBA" id="ARBA00023121"/>
    </source>
</evidence>
<accession>A0ABC8UKW1</accession>
<dbReference type="Pfam" id="PF00234">
    <property type="entry name" value="Tryp_alpha_amyl"/>
    <property type="match status" value="1"/>
</dbReference>
<gene>
    <name evidence="5" type="ORF">ILEXP_LOCUS51783</name>
</gene>
<evidence type="ECO:0000313" key="5">
    <source>
        <dbReference type="EMBL" id="CAK9181700.1"/>
    </source>
</evidence>
<dbReference type="AlphaFoldDB" id="A0ABC8UKW1"/>
<keyword evidence="3" id="KW-0446">Lipid-binding</keyword>
<evidence type="ECO:0000259" key="4">
    <source>
        <dbReference type="Pfam" id="PF00234"/>
    </source>
</evidence>
<dbReference type="EMBL" id="CAUOFW020008135">
    <property type="protein sequence ID" value="CAK9181700.1"/>
    <property type="molecule type" value="Genomic_DNA"/>
</dbReference>
<sequence>MKLSSYLVGNSAQLTAQCCGGAQALDKLASASQADRQAICKCLKNAAQRLPILQDRAQQIPPLCQLTTNLKIDPNIDCTKSASIMLSRL</sequence>
<protein>
    <recommendedName>
        <fullName evidence="4">Bifunctional inhibitor/plant lipid transfer protein/seed storage helical domain-containing protein</fullName>
    </recommendedName>
</protein>
<organism evidence="5 6">
    <name type="scientific">Ilex paraguariensis</name>
    <name type="common">yerba mate</name>
    <dbReference type="NCBI Taxonomy" id="185542"/>
    <lineage>
        <taxon>Eukaryota</taxon>
        <taxon>Viridiplantae</taxon>
        <taxon>Streptophyta</taxon>
        <taxon>Embryophyta</taxon>
        <taxon>Tracheophyta</taxon>
        <taxon>Spermatophyta</taxon>
        <taxon>Magnoliopsida</taxon>
        <taxon>eudicotyledons</taxon>
        <taxon>Gunneridae</taxon>
        <taxon>Pentapetalae</taxon>
        <taxon>asterids</taxon>
        <taxon>campanulids</taxon>
        <taxon>Aquifoliales</taxon>
        <taxon>Aquifoliaceae</taxon>
        <taxon>Ilex</taxon>
    </lineage>
</organism>
<dbReference type="SUPFAM" id="SSF47699">
    <property type="entry name" value="Bifunctional inhibitor/lipid-transfer protein/seed storage 2S albumin"/>
    <property type="match status" value="1"/>
</dbReference>
<dbReference type="CDD" id="cd01960">
    <property type="entry name" value="nsLTP1"/>
    <property type="match status" value="1"/>
</dbReference>